<organism evidence="5">
    <name type="scientific">Acerihabitans sp. KWT182</name>
    <dbReference type="NCBI Taxonomy" id="3157919"/>
    <lineage>
        <taxon>Bacteria</taxon>
        <taxon>Pseudomonadati</taxon>
        <taxon>Pseudomonadota</taxon>
        <taxon>Gammaproteobacteria</taxon>
        <taxon>Enterobacterales</taxon>
        <taxon>Pectobacteriaceae</taxon>
        <taxon>Acerihabitans</taxon>
    </lineage>
</organism>
<comment type="pathway">
    <text evidence="1">Carbohydrate metabolism; tricarboxylic acid cycle; isocitrate from oxaloacetate: step 1/2.</text>
</comment>
<accession>A0AAU7QD63</accession>
<evidence type="ECO:0000256" key="4">
    <source>
        <dbReference type="ARBA" id="ARBA00022679"/>
    </source>
</evidence>
<evidence type="ECO:0000256" key="2">
    <source>
        <dbReference type="ARBA" id="ARBA00010566"/>
    </source>
</evidence>
<keyword evidence="4" id="KW-0808">Transferase</keyword>
<protein>
    <recommendedName>
        <fullName evidence="3">citrate synthase (unknown stereospecificity)</fullName>
        <ecNumber evidence="3">2.3.3.16</ecNumber>
    </recommendedName>
</protein>
<dbReference type="PANTHER" id="PTHR11739:SF4">
    <property type="entry name" value="CITRATE SYNTHASE, PEROXISOMAL"/>
    <property type="match status" value="1"/>
</dbReference>
<proteinExistence type="inferred from homology"/>
<dbReference type="EMBL" id="CP157947">
    <property type="protein sequence ID" value="XBS70979.1"/>
    <property type="molecule type" value="Genomic_DNA"/>
</dbReference>
<dbReference type="CDD" id="cd06100">
    <property type="entry name" value="CCL_ACL-C"/>
    <property type="match status" value="1"/>
</dbReference>
<sequence length="206" mass="22526">MNSSPFSSSEHWLTAITHFDHDDIFIRGRKVEDLMGHGNFADVAFLLLSGRMPSTAESRVWNALMIASSDHGPTSPSTFAARVVASGNRRAPEAGMAAGILAIGDAHGGAGEEAMAYLHEALAFMTNKGFSANESAEKIVQQYRQAKKRLPGMGHRFHAVDPRTRRLWDLAEQNHVAGAGIAMMSEIQKRSPSHWDAKCRLMLMVP</sequence>
<evidence type="ECO:0000256" key="1">
    <source>
        <dbReference type="ARBA" id="ARBA00004751"/>
    </source>
</evidence>
<dbReference type="GO" id="GO:0006099">
    <property type="term" value="P:tricarboxylic acid cycle"/>
    <property type="evidence" value="ECO:0007669"/>
    <property type="project" value="TreeGrafter"/>
</dbReference>
<dbReference type="InterPro" id="IPR016142">
    <property type="entry name" value="Citrate_synth-like_lrg_a-sub"/>
</dbReference>
<gene>
    <name evidence="5" type="ORF">ABK905_08115</name>
</gene>
<dbReference type="SUPFAM" id="SSF48256">
    <property type="entry name" value="Citrate synthase"/>
    <property type="match status" value="1"/>
</dbReference>
<dbReference type="InterPro" id="IPR016143">
    <property type="entry name" value="Citrate_synth-like_sm_a-sub"/>
</dbReference>
<dbReference type="GO" id="GO:0005975">
    <property type="term" value="P:carbohydrate metabolic process"/>
    <property type="evidence" value="ECO:0007669"/>
    <property type="project" value="TreeGrafter"/>
</dbReference>
<dbReference type="EC" id="2.3.3.16" evidence="3"/>
<dbReference type="Gene3D" id="1.10.580.10">
    <property type="entry name" value="Citrate Synthase, domain 1"/>
    <property type="match status" value="2"/>
</dbReference>
<evidence type="ECO:0000256" key="3">
    <source>
        <dbReference type="ARBA" id="ARBA00012972"/>
    </source>
</evidence>
<dbReference type="Gene3D" id="1.10.230.10">
    <property type="entry name" value="Cytochrome P450-Terp, domain 2"/>
    <property type="match status" value="1"/>
</dbReference>
<name>A0AAU7QD63_9GAMM</name>
<reference evidence="5" key="1">
    <citation type="submission" date="2024-06" db="EMBL/GenBank/DDBJ databases">
        <authorList>
            <person name="Coelho C."/>
            <person name="Bento M."/>
            <person name="Garcia E."/>
            <person name="Camelo A."/>
            <person name="Brandao I."/>
            <person name="Espirito Santo C."/>
            <person name="Trovao J."/>
            <person name="Verissimo A."/>
            <person name="Costa J."/>
            <person name="Tiago I."/>
        </authorList>
    </citation>
    <scope>NUCLEOTIDE SEQUENCE</scope>
    <source>
        <strain evidence="5">KWT182</strain>
    </source>
</reference>
<dbReference type="GO" id="GO:0036440">
    <property type="term" value="F:citrate synthase activity"/>
    <property type="evidence" value="ECO:0007669"/>
    <property type="project" value="UniProtKB-EC"/>
</dbReference>
<comment type="similarity">
    <text evidence="2">Belongs to the citrate synthase family.</text>
</comment>
<dbReference type="AlphaFoldDB" id="A0AAU7QD63"/>
<evidence type="ECO:0000313" key="5">
    <source>
        <dbReference type="EMBL" id="XBS70979.1"/>
    </source>
</evidence>
<dbReference type="InterPro" id="IPR036969">
    <property type="entry name" value="Citrate_synthase_sf"/>
</dbReference>
<dbReference type="PANTHER" id="PTHR11739">
    <property type="entry name" value="CITRATE SYNTHASE"/>
    <property type="match status" value="1"/>
</dbReference>
<dbReference type="InterPro" id="IPR002020">
    <property type="entry name" value="Citrate_synthase"/>
</dbReference>
<dbReference type="GO" id="GO:0005829">
    <property type="term" value="C:cytosol"/>
    <property type="evidence" value="ECO:0007669"/>
    <property type="project" value="TreeGrafter"/>
</dbReference>
<dbReference type="Pfam" id="PF00285">
    <property type="entry name" value="Citrate_synt"/>
    <property type="match status" value="1"/>
</dbReference>